<reference evidence="6" key="1">
    <citation type="submission" date="2013-06" db="EMBL/GenBank/DDBJ databases">
        <title>Upstream open reading frames and Kozak regions of a set of assembled transcriptome sequences from the spider Cupiennius salei.</title>
        <authorList>
            <person name="French A.S."/>
            <person name="Li A.W."/>
            <person name="Meisner S."/>
            <person name="Torkkeli P.H."/>
        </authorList>
    </citation>
    <scope>NUCLEOTIDE SEQUENCE</scope>
    <source>
        <tissue evidence="6">Leg hypodermis</tissue>
    </source>
</reference>
<dbReference type="PANTHER" id="PTHR23346">
    <property type="entry name" value="TRANSLATIONAL ACTIVATOR GCN1-RELATED"/>
    <property type="match status" value="1"/>
</dbReference>
<evidence type="ECO:0000256" key="3">
    <source>
        <dbReference type="ARBA" id="ARBA00022737"/>
    </source>
</evidence>
<dbReference type="GO" id="GO:0005829">
    <property type="term" value="C:cytosol"/>
    <property type="evidence" value="ECO:0007669"/>
    <property type="project" value="TreeGrafter"/>
</dbReference>
<feature type="repeat" description="HEAT" evidence="4">
    <location>
        <begin position="2013"/>
        <end position="2050"/>
    </location>
</feature>
<evidence type="ECO:0000256" key="4">
    <source>
        <dbReference type="PROSITE-ProRule" id="PRU00103"/>
    </source>
</evidence>
<feature type="repeat" description="HEAT" evidence="4">
    <location>
        <begin position="1665"/>
        <end position="1703"/>
    </location>
</feature>
<dbReference type="SUPFAM" id="SSF48371">
    <property type="entry name" value="ARM repeat"/>
    <property type="match status" value="4"/>
</dbReference>
<dbReference type="InterPro" id="IPR011989">
    <property type="entry name" value="ARM-like"/>
</dbReference>
<feature type="repeat" description="HEAT" evidence="4">
    <location>
        <begin position="1546"/>
        <end position="1583"/>
    </location>
</feature>
<evidence type="ECO:0000256" key="2">
    <source>
        <dbReference type="ARBA" id="ARBA00022553"/>
    </source>
</evidence>
<dbReference type="SMART" id="SM01349">
    <property type="entry name" value="TOG"/>
    <property type="match status" value="1"/>
</dbReference>
<dbReference type="InterPro" id="IPR016024">
    <property type="entry name" value="ARM-type_fold"/>
</dbReference>
<proteinExistence type="evidence at transcript level"/>
<dbReference type="InterPro" id="IPR034085">
    <property type="entry name" value="TOG"/>
</dbReference>
<dbReference type="Pfam" id="PF24987">
    <property type="entry name" value="HEAT_EF3_N"/>
    <property type="match status" value="2"/>
</dbReference>
<dbReference type="FunFam" id="1.25.10.10:FF:000162">
    <property type="entry name" value="GCN1, eIF2 alpha kinase activator homolog"/>
    <property type="match status" value="1"/>
</dbReference>
<dbReference type="EMBL" id="GAKT01000046">
    <property type="protein sequence ID" value="JAA93016.1"/>
    <property type="molecule type" value="mRNA"/>
</dbReference>
<dbReference type="Gene3D" id="1.25.10.10">
    <property type="entry name" value="Leucine-rich Repeat Variant"/>
    <property type="match status" value="8"/>
</dbReference>
<protein>
    <submittedName>
        <fullName evidence="6">Putative tanslational activator GCN1</fullName>
    </submittedName>
</protein>
<organism evidence="6">
    <name type="scientific">Cupiennius salei</name>
    <name type="common">American wandering spider</name>
    <dbReference type="NCBI Taxonomy" id="6928"/>
    <lineage>
        <taxon>Eukaryota</taxon>
        <taxon>Metazoa</taxon>
        <taxon>Ecdysozoa</taxon>
        <taxon>Arthropoda</taxon>
        <taxon>Chelicerata</taxon>
        <taxon>Arachnida</taxon>
        <taxon>Araneae</taxon>
        <taxon>Araneomorphae</taxon>
        <taxon>Entelegynae</taxon>
        <taxon>Lycosoidea</taxon>
        <taxon>Ctenidae</taxon>
        <taxon>Cupiennius</taxon>
    </lineage>
</organism>
<dbReference type="Pfam" id="PF24984">
    <property type="entry name" value="HEAT_EF3_GNC1"/>
    <property type="match status" value="1"/>
</dbReference>
<dbReference type="InterPro" id="IPR056810">
    <property type="entry name" value="GNC1-like_N"/>
</dbReference>
<evidence type="ECO:0000256" key="1">
    <source>
        <dbReference type="ARBA" id="ARBA00007366"/>
    </source>
</evidence>
<accession>T1DG38</accession>
<dbReference type="PANTHER" id="PTHR23346:SF7">
    <property type="entry name" value="STALLED RIBOSOME SENSOR GCN1"/>
    <property type="match status" value="1"/>
</dbReference>
<comment type="similarity">
    <text evidence="1">Belongs to the GCN1 family.</text>
</comment>
<feature type="domain" description="TOG" evidence="5">
    <location>
        <begin position="1376"/>
        <end position="1605"/>
    </location>
</feature>
<keyword evidence="3" id="KW-0677">Repeat</keyword>
<dbReference type="GO" id="GO:0006417">
    <property type="term" value="P:regulation of translation"/>
    <property type="evidence" value="ECO:0007669"/>
    <property type="project" value="TreeGrafter"/>
</dbReference>
<dbReference type="FunFam" id="1.25.10.10:FF:000096">
    <property type="entry name" value="eIF-2-alpha kinase activator gcn1"/>
    <property type="match status" value="1"/>
</dbReference>
<dbReference type="Pfam" id="PF25801">
    <property type="entry name" value="HEAT_GCN1_C_2"/>
    <property type="match status" value="1"/>
</dbReference>
<dbReference type="InterPro" id="IPR021133">
    <property type="entry name" value="HEAT_type_2"/>
</dbReference>
<dbReference type="GO" id="GO:0034198">
    <property type="term" value="P:cellular response to amino acid starvation"/>
    <property type="evidence" value="ECO:0007669"/>
    <property type="project" value="TreeGrafter"/>
</dbReference>
<dbReference type="PROSITE" id="PS50077">
    <property type="entry name" value="HEAT_REPEAT"/>
    <property type="match status" value="3"/>
</dbReference>
<dbReference type="GO" id="GO:0000226">
    <property type="term" value="P:microtubule cytoskeleton organization"/>
    <property type="evidence" value="ECO:0007669"/>
    <property type="project" value="UniProtKB-ARBA"/>
</dbReference>
<dbReference type="FunFam" id="1.25.10.10:FF:000090">
    <property type="entry name" value="eIF-2-alpha kinase activator GCN1"/>
    <property type="match status" value="1"/>
</dbReference>
<keyword evidence="2" id="KW-0597">Phosphoprotein</keyword>
<name>T1DG38_CUPSA</name>
<dbReference type="InterPro" id="IPR057546">
    <property type="entry name" value="HEAT_GCN1"/>
</dbReference>
<dbReference type="Pfam" id="PF24993">
    <property type="entry name" value="GNC1_N"/>
    <property type="match status" value="1"/>
</dbReference>
<dbReference type="GO" id="GO:0019887">
    <property type="term" value="F:protein kinase regulator activity"/>
    <property type="evidence" value="ECO:0007669"/>
    <property type="project" value="TreeGrafter"/>
</dbReference>
<dbReference type="Pfam" id="PF23271">
    <property type="entry name" value="HEAT_GCN1"/>
    <property type="match status" value="1"/>
</dbReference>
<evidence type="ECO:0000313" key="6">
    <source>
        <dbReference type="EMBL" id="JAA93016.1"/>
    </source>
</evidence>
<evidence type="ECO:0000259" key="5">
    <source>
        <dbReference type="SMART" id="SM01349"/>
    </source>
</evidence>
<sequence>MQKSTTTACRNQITLKLKSMAAVQALKDIPVAVQSGKLKVRKQVFQQLDEITKKNVEPQTLKAICKLLQMTLPRYADTKSTKIVDNYVKHLVQLQPACIPFLIKTINDVAETYKNTYSTKAVARICSAVFSWSCHVASEMLSKSEKNNEDVQLLLQSQALLLFSVTGCQSKFLNQKTYWYAVKLWKKDPGIVEEYLTCLRNLAENYSSLIFIAFLIKYLVEAKLKDRLTEIKGHAVQILCRVVIGSKIKPSSHVIESCNAILRQITHDEFQSSVLPAIQKALLRNPEIIFEIVSSILMSVTLDLSQYALDLGKSIGAHLHSKEDQCREAAVVASKCLAQQCSSSQAVKDVLEHFFNILNGSEGKLTVVTQRIGVLSGIGNLSYNIVTGSSSIQSLCEFAVNNFINILKHEVHEGTITHTISMLSLWCAKFTSEVPKNLLDLFKEGMTQKNSTFAIRNSYILCMNASFHGNSLHQGLDMIPVLEKTYNKALAQPSQIPAVVEALSAYCLFLKLYTLDAEAEAKLKNIMNTEVNKLPFLYEKFLSCCSDEALLSVMYMIERLVLDHGQKLIENADTLKKAILYIITRPDYQVRTQASVHLKRMLSALGGTNLACSLLKEFPIFMDNLNLKKLDKGENETDNNEINLHILLSSLLTLCSGTNLEENDVRQLCLDALIPSHVDIIYSSYPNVWSKLVSKLKINLEEFLSKEIENIIAYLINEDQVNESVAKARLNALKTLVLLQPNVFVPIVVENTVSVLKDASFVQVTKEEYQIFLTPEGELYDTSVIENLKEHTNSNKNIKRESKLYSYKEQMEEIELKKEIEAKKRAKGLVKEPELTKKQQEAKKAQLEKEAAIRAQLKELDSHYQNAMDKIQAVLDIKPLALGLFIKDLTSSLISLFSSPLCAYRATRMFVNLSSVVSAGILSLWSRPVAFTTLRMLKAECELEPAWTEVDLDEIVLKIINFLYSNTCQTAVGGYDEHLLSQAAKNHLSAPGFSFCLPLMRHLLLTRTANMTLIEQILSIISEHLDIRELDQTTEKIYQECVPTLQLYDVLIKVTCNTTGQNQNLAMATLHKACEATSGDDNCAIATMDEINVLLKALLLNEDRARLAVLEGLKALEFVLPDPDSDYKNGMQVVQRLLVACFDPIEQNAAAAQELWKLLNFSKNPDLCEMILTDVTYEEILVRQAAADALADLFNNFPEYLEPTIQKLLDIYHEKLFQPPPVLDSLHRVVSESPPDMWEARSGIALALGKMAPFLSKDQVSSLVSFFVPEGLGDRHMMVRKHMLDAAVAIIDVHGKDCLSDLLPVFDNFMDQAPDSSSYDAVRQSVVILMGTLARHLDKDDARVKPIIIKLIEALSTPSQQVQEAVANCLPPLVPSIRDEAPALVNTLLQLLLDSSSYGERKGAAYGLAGLVKGLGILSLKQLNIMNTLTTAIQNKKNYKHREGALFAFEMLCNMLGRLFEPYVVNFLPHLLNCFGDGNQYVREATDDTAKAVMSRLSAHGVKLVLPSLINALEEDSWRTKTGSIELLGAMAFCAPKQLSSCLPSIVPKLIEVLSDSHMNVQKAGAQALKQIGSVIRNPEIQAIVPTLLDALQDPSKKTSPCLAALLDTRFVHFIDAPSLALIMPVVQRAFQDRSTETRKMSAQIIGNMYSLTDQKDLAPYLPNIIPGLKQSLLDPVPEVRSVSARALGAMVKGMGESSFDDLLPWLMQTLTSESSSVDRSGAAQGLSEVIGGLGVEKLLSFMPEIIATAERMDIAPHVKDGYIMMFIYLPMVFKKDFTPYIGQIINPILKALADENEYVRDTALRAGQRIVNMYADTAITLLLPELERGLFDDNWRIRYSSVQLLGDLLYKISGVSGKMTTETADEDDNFGTEQSHKAILGSLGHERRNRVLAGLYMGRSDVALMVRQAALHVWKVVVTNTPRTLREILPTLFSLLLGCLASNSYDKRQVAARTLGDLVRKLGERVLPEIIPILEQGLDSDRADQRQGVCIGLSEIMASTSKEMVLTFVDSLVPTVRRALSDPLPEVRLAAATTFDSLHSTVGVRALDDILPPLLKQLSDPVQSEYTLDGLRQVMAIKSKVVLPYLVPQLTAPPVNTKALSFLSAVAGEALTKHLSKILPALLSALSAAINSPSETQTLEYCQTVVLAATDDLGVRTVVDHLLEATRSADPLRRHAAVALLCSYCCQRKVDISQHVPQLLRGLIRLFTEHNQRVLQLSWEALNAVTKNLNSSEQLKLVSDVRQAVRFAASDLKGEELLPGFCLQKGITPILPIFREAILNGLAEDKEQAAQGLGEVIRLTSADALKPSVVHITGPLIRILGDRYNWPTKVAFLETLALLLAKVGMMLKPFLPQLQTTFLRSLSDGHRSVRLRSASALGYLILVHNRPDTLYTELHNAVKNAEDNSLKETMLHALRCIIKPAGDKMSDAVRHNITSTVVSMLSHPDDSCRVVAAACLGTLCEFLPSDEFEEVAQENLLDDDASLDWTLRHGRSVALMVALKEAPAKLLREEWTERIIKILLCYLTTDRLAIVLSGVRACGYYMFHKLKQEEQLHQVLLTTFSKSMNHSSNEVKQAVALTINFLARKITLPLYVIKAFVPHLVNGTKEKNTIVKFNSEFALVAVLNLRAGDENAQVCLNALDVGAREALQDVITKVLKKVASQPEPKEEELDDTLLT</sequence>